<dbReference type="Proteomes" id="UP001318040">
    <property type="component" value="Chromosome 1"/>
</dbReference>
<sequence>MAAVAVAGPDPRADFPAWLSAHGMKLPFAQAMERELGIGDYEDLLACAEDAQVTLELLATARQRLPFALYAALRRVVKAAGGSQGPRGPEWPPHEGAEQPGLAALLDAIVATLQTLGQELLQSALRFSGLKHALEDGAAAGGGGGSEEEAAVGSPEARRGEDGGTVLLWPSDDAAFVEDDDEEEEEEKRGLRVCKTEVVDSMQDAECSELEDITAEEVHAEGLGCSAARDGNSIYIAGGTWAHSKPEPPNHTYADAVSDEELETQPPASPWQEPPPPYLKMSPDGGVTLNYQYPVEPYEMDGRGPPPHCYQPYQQHHQQAPQGLLGHPPHQLSPIPAQRVRDCEVCGKNRRVPGGRKRTRHWCPGCNVGVHEGCFPKLVHFHRENRRGRRPQHNYEFPPSSMAAAVQ</sequence>
<organism evidence="2 3">
    <name type="scientific">Petromyzon marinus</name>
    <name type="common">Sea lamprey</name>
    <dbReference type="NCBI Taxonomy" id="7757"/>
    <lineage>
        <taxon>Eukaryota</taxon>
        <taxon>Metazoa</taxon>
        <taxon>Chordata</taxon>
        <taxon>Craniata</taxon>
        <taxon>Vertebrata</taxon>
        <taxon>Cyclostomata</taxon>
        <taxon>Hyperoartia</taxon>
        <taxon>Petromyzontiformes</taxon>
        <taxon>Petromyzontidae</taxon>
        <taxon>Petromyzon</taxon>
    </lineage>
</organism>
<dbReference type="InterPro" id="IPR046349">
    <property type="entry name" value="C1-like_sf"/>
</dbReference>
<protein>
    <submittedName>
        <fullName evidence="3">Uncharacterized protein LOC116945998</fullName>
    </submittedName>
</protein>
<dbReference type="GeneID" id="116945998"/>
<dbReference type="AlphaFoldDB" id="A0AAJ7TFZ0"/>
<evidence type="ECO:0000256" key="1">
    <source>
        <dbReference type="SAM" id="MobiDB-lite"/>
    </source>
</evidence>
<feature type="compositionally biased region" description="Pro residues" evidence="1">
    <location>
        <begin position="267"/>
        <end position="277"/>
    </location>
</feature>
<evidence type="ECO:0000313" key="3">
    <source>
        <dbReference type="RefSeq" id="XP_032816689.1"/>
    </source>
</evidence>
<reference evidence="3" key="1">
    <citation type="submission" date="2025-08" db="UniProtKB">
        <authorList>
            <consortium name="RefSeq"/>
        </authorList>
    </citation>
    <scope>IDENTIFICATION</scope>
    <source>
        <tissue evidence="3">Sperm</tissue>
    </source>
</reference>
<accession>A0AAJ7TFZ0</accession>
<dbReference type="RefSeq" id="XP_032816689.1">
    <property type="nucleotide sequence ID" value="XM_032960798.1"/>
</dbReference>
<evidence type="ECO:0000313" key="2">
    <source>
        <dbReference type="Proteomes" id="UP001318040"/>
    </source>
</evidence>
<feature type="region of interest" description="Disordered" evidence="1">
    <location>
        <begin position="258"/>
        <end position="277"/>
    </location>
</feature>
<feature type="region of interest" description="Disordered" evidence="1">
    <location>
        <begin position="385"/>
        <end position="407"/>
    </location>
</feature>
<gene>
    <name evidence="3" type="primary">LOC116945998</name>
</gene>
<dbReference type="KEGG" id="pmrn:116945998"/>
<name>A0AAJ7TFZ0_PETMA</name>
<keyword evidence="2" id="KW-1185">Reference proteome</keyword>
<dbReference type="SUPFAM" id="SSF57889">
    <property type="entry name" value="Cysteine-rich domain"/>
    <property type="match status" value="1"/>
</dbReference>
<proteinExistence type="predicted"/>
<feature type="region of interest" description="Disordered" evidence="1">
    <location>
        <begin position="138"/>
        <end position="167"/>
    </location>
</feature>